<sequence>MIKEQLIKSIVIKKYPDEPAFCVYLLDYILSI</sequence>
<gene>
    <name evidence="1" type="ORF">NCTC7582_03548</name>
</gene>
<dbReference type="Proteomes" id="UP000251431">
    <property type="component" value="Unassembled WGS sequence"/>
</dbReference>
<reference evidence="1 2" key="1">
    <citation type="submission" date="2018-06" db="EMBL/GenBank/DDBJ databases">
        <authorList>
            <consortium name="Pathogen Informatics"/>
            <person name="Doyle S."/>
        </authorList>
    </citation>
    <scope>NUCLEOTIDE SEQUENCE [LARGE SCALE GENOMIC DNA]</scope>
    <source>
        <strain evidence="1 2">NCTC7582</strain>
    </source>
</reference>
<dbReference type="AlphaFoldDB" id="A0A2X0XP61"/>
<proteinExistence type="predicted"/>
<dbReference type="EMBL" id="UAQE01000001">
    <property type="protein sequence ID" value="SPU00749.1"/>
    <property type="molecule type" value="Genomic_DNA"/>
</dbReference>
<accession>A0A2X0XP61</accession>
<name>A0A2X0XP61_9BACI</name>
<evidence type="ECO:0000313" key="2">
    <source>
        <dbReference type="Proteomes" id="UP000251431"/>
    </source>
</evidence>
<evidence type="ECO:0000313" key="1">
    <source>
        <dbReference type="EMBL" id="SPU00749.1"/>
    </source>
</evidence>
<organism evidence="1 2">
    <name type="scientific">Lysinibacillus capsici</name>
    <dbReference type="NCBI Taxonomy" id="2115968"/>
    <lineage>
        <taxon>Bacteria</taxon>
        <taxon>Bacillati</taxon>
        <taxon>Bacillota</taxon>
        <taxon>Bacilli</taxon>
        <taxon>Bacillales</taxon>
        <taxon>Bacillaceae</taxon>
        <taxon>Lysinibacillus</taxon>
    </lineage>
</organism>
<protein>
    <submittedName>
        <fullName evidence="1">Uncharacterized protein</fullName>
    </submittedName>
</protein>